<dbReference type="CDD" id="cd00042">
    <property type="entry name" value="CY"/>
    <property type="match status" value="2"/>
</dbReference>
<keyword evidence="3" id="KW-0325">Glycoprotein</keyword>
<dbReference type="OMA" id="WEDCEIR"/>
<dbReference type="Pfam" id="PF00031">
    <property type="entry name" value="Cystatin"/>
    <property type="match status" value="2"/>
</dbReference>
<dbReference type="FunCoup" id="H3BE15">
    <property type="interactions" value="34"/>
</dbReference>
<reference evidence="7" key="2">
    <citation type="submission" date="2025-08" db="UniProtKB">
        <authorList>
            <consortium name="Ensembl"/>
        </authorList>
    </citation>
    <scope>IDENTIFICATION</scope>
</reference>
<dbReference type="RefSeq" id="XP_005989481.1">
    <property type="nucleotide sequence ID" value="XM_005989419.2"/>
</dbReference>
<dbReference type="PROSITE" id="PS51530">
    <property type="entry name" value="CYSTATIN_FETUIN_B"/>
    <property type="match status" value="1"/>
</dbReference>
<evidence type="ECO:0000256" key="2">
    <source>
        <dbReference type="ARBA" id="ARBA00023157"/>
    </source>
</evidence>
<dbReference type="Gene3D" id="3.10.450.10">
    <property type="match status" value="2"/>
</dbReference>
<dbReference type="Proteomes" id="UP000008672">
    <property type="component" value="Unassembled WGS sequence"/>
</dbReference>
<keyword evidence="1 5" id="KW-0732">Signal</keyword>
<name>H3BE15_LATCH</name>
<sequence length="394" mass="44375">MMQLFFLLVCVQLLSCLAQLPGLHPAPCNSKKVEKAARLSIGYINEERMEGYKYSLNRINKAYVDYQVSLGKVYYLDLDVLETKCYIASPKPWQDCEIRPFLETKVSGTCEVTMSVTPQAQAVMYKYSCNLAPDKQEEVTDVCPDCPLLIDPDGSEAAYAVNVSLNKYNAESNQSNYFAVAGITRASRQEYLDQAYFVEFPIYETSCLKKEVILSGCNYKPLENAHNGFCTAEVSMNEANDPAVEVACEIYTPKVQENENNNHKNSLQTSTGPSDNPDIKHGTRENPIVVKEGKQDQKANLGYVPVTQSPQKNYVLVSKRYYDDSSESDSSEEMYLSILKLSRKIPRQLAHRRTRTLPYNAPDPPEQKLVFLHTFPNMPPHSLTCPGSAMHIIL</sequence>
<dbReference type="PANTHER" id="PTHR13814">
    <property type="entry name" value="FETUIN"/>
    <property type="match status" value="1"/>
</dbReference>
<dbReference type="Ensembl" id="ENSLACT00000020274.2">
    <property type="protein sequence ID" value="ENSLACP00000020136.2"/>
    <property type="gene ID" value="ENSLACG00000017695.2"/>
</dbReference>
<evidence type="ECO:0000313" key="8">
    <source>
        <dbReference type="Proteomes" id="UP000008672"/>
    </source>
</evidence>
<evidence type="ECO:0000256" key="5">
    <source>
        <dbReference type="SAM" id="SignalP"/>
    </source>
</evidence>
<feature type="compositionally biased region" description="Polar residues" evidence="4">
    <location>
        <begin position="263"/>
        <end position="274"/>
    </location>
</feature>
<dbReference type="GO" id="GO:0004869">
    <property type="term" value="F:cysteine-type endopeptidase inhibitor activity"/>
    <property type="evidence" value="ECO:0007669"/>
    <property type="project" value="InterPro"/>
</dbReference>
<dbReference type="OrthoDB" id="9941887at2759"/>
<proteinExistence type="predicted"/>
<dbReference type="KEGG" id="lcm:102347051"/>
<dbReference type="GeneTree" id="ENSGT00950000182930"/>
<keyword evidence="2" id="KW-1015">Disulfide bond</keyword>
<feature type="region of interest" description="Disordered" evidence="4">
    <location>
        <begin position="255"/>
        <end position="283"/>
    </location>
</feature>
<dbReference type="InParanoid" id="H3BE15"/>
<reference evidence="7" key="3">
    <citation type="submission" date="2025-09" db="UniProtKB">
        <authorList>
            <consortium name="Ensembl"/>
        </authorList>
    </citation>
    <scope>IDENTIFICATION</scope>
</reference>
<reference evidence="8" key="1">
    <citation type="submission" date="2011-08" db="EMBL/GenBank/DDBJ databases">
        <title>The draft genome of Latimeria chalumnae.</title>
        <authorList>
            <person name="Di Palma F."/>
            <person name="Alfoldi J."/>
            <person name="Johnson J."/>
            <person name="Berlin A."/>
            <person name="Gnerre S."/>
            <person name="Jaffe D."/>
            <person name="MacCallum I."/>
            <person name="Young S."/>
            <person name="Walker B.J."/>
            <person name="Lander E."/>
            <person name="Lindblad-Toh K."/>
        </authorList>
    </citation>
    <scope>NUCLEOTIDE SEQUENCE [LARGE SCALE GENOMIC DNA]</scope>
    <source>
        <strain evidence="8">Wild caught</strain>
    </source>
</reference>
<dbReference type="GeneID" id="102347051"/>
<organism evidence="7 8">
    <name type="scientific">Latimeria chalumnae</name>
    <name type="common">Coelacanth</name>
    <dbReference type="NCBI Taxonomy" id="7897"/>
    <lineage>
        <taxon>Eukaryota</taxon>
        <taxon>Metazoa</taxon>
        <taxon>Chordata</taxon>
        <taxon>Craniata</taxon>
        <taxon>Vertebrata</taxon>
        <taxon>Euteleostomi</taxon>
        <taxon>Coelacanthiformes</taxon>
        <taxon>Coelacanthidae</taxon>
        <taxon>Latimeria</taxon>
    </lineage>
</organism>
<dbReference type="InterPro" id="IPR025764">
    <property type="entry name" value="Cystatin_Fetuin_B"/>
</dbReference>
<evidence type="ECO:0000256" key="1">
    <source>
        <dbReference type="ARBA" id="ARBA00022729"/>
    </source>
</evidence>
<dbReference type="AlphaFoldDB" id="H3BE15"/>
<dbReference type="EMBL" id="AFYH01019102">
    <property type="status" value="NOT_ANNOTATED_CDS"/>
    <property type="molecule type" value="Genomic_DNA"/>
</dbReference>
<dbReference type="InterPro" id="IPR046350">
    <property type="entry name" value="Cystatin_sf"/>
</dbReference>
<evidence type="ECO:0000256" key="3">
    <source>
        <dbReference type="ARBA" id="ARBA00023180"/>
    </source>
</evidence>
<dbReference type="InterPro" id="IPR000010">
    <property type="entry name" value="Cystatin_dom"/>
</dbReference>
<keyword evidence="8" id="KW-1185">Reference proteome</keyword>
<accession>H3BE15</accession>
<gene>
    <name evidence="7" type="primary">SI:CH211-262H13.5</name>
</gene>
<dbReference type="HOGENOM" id="CLU_044085_1_0_1"/>
<dbReference type="PANTHER" id="PTHR13814:SF15">
    <property type="entry name" value="SI:CH211-262H13.5"/>
    <property type="match status" value="1"/>
</dbReference>
<dbReference type="eggNOG" id="ENOG502QTVH">
    <property type="taxonomic scope" value="Eukaryota"/>
</dbReference>
<dbReference type="SMART" id="SM00043">
    <property type="entry name" value="CY"/>
    <property type="match status" value="2"/>
</dbReference>
<protein>
    <submittedName>
        <fullName evidence="7">Si:ch211-262h13.5</fullName>
    </submittedName>
</protein>
<feature type="domain" description="Cystatin fetuin-B-type" evidence="6">
    <location>
        <begin position="17"/>
        <end position="130"/>
    </location>
</feature>
<evidence type="ECO:0000256" key="4">
    <source>
        <dbReference type="SAM" id="MobiDB-lite"/>
    </source>
</evidence>
<evidence type="ECO:0000313" key="7">
    <source>
        <dbReference type="Ensembl" id="ENSLACP00000020136.2"/>
    </source>
</evidence>
<dbReference type="SUPFAM" id="SSF54403">
    <property type="entry name" value="Cystatin/monellin"/>
    <property type="match status" value="2"/>
</dbReference>
<feature type="signal peptide" evidence="5">
    <location>
        <begin position="1"/>
        <end position="18"/>
    </location>
</feature>
<dbReference type="EMBL" id="AFYH01019103">
    <property type="status" value="NOT_ANNOTATED_CDS"/>
    <property type="molecule type" value="Genomic_DNA"/>
</dbReference>
<dbReference type="GO" id="GO:0005576">
    <property type="term" value="C:extracellular region"/>
    <property type="evidence" value="ECO:0007669"/>
    <property type="project" value="TreeGrafter"/>
</dbReference>
<dbReference type="STRING" id="7897.ENSLACP00000020136"/>
<dbReference type="InterPro" id="IPR050735">
    <property type="entry name" value="Kininogen_Fetuin_HRG"/>
</dbReference>
<feature type="chain" id="PRO_5003581273" evidence="5">
    <location>
        <begin position="19"/>
        <end position="394"/>
    </location>
</feature>
<evidence type="ECO:0000259" key="6">
    <source>
        <dbReference type="PROSITE" id="PS51530"/>
    </source>
</evidence>